<dbReference type="EnsemblMetazoa" id="Aqu2.1.14788_001">
    <property type="protein sequence ID" value="Aqu2.1.14788_001"/>
    <property type="gene ID" value="Aqu2.1.14788"/>
</dbReference>
<dbReference type="InParanoid" id="A0A1X7TIW1"/>
<dbReference type="GO" id="GO:0046983">
    <property type="term" value="F:protein dimerization activity"/>
    <property type="evidence" value="ECO:0007669"/>
    <property type="project" value="InterPro"/>
</dbReference>
<dbReference type="Pfam" id="PF05699">
    <property type="entry name" value="Dimer_Tnp_hAT"/>
    <property type="match status" value="1"/>
</dbReference>
<dbReference type="AlphaFoldDB" id="A0A1X7TIW1"/>
<dbReference type="SUPFAM" id="SSF53098">
    <property type="entry name" value="Ribonuclease H-like"/>
    <property type="match status" value="1"/>
</dbReference>
<organism evidence="2">
    <name type="scientific">Amphimedon queenslandica</name>
    <name type="common">Sponge</name>
    <dbReference type="NCBI Taxonomy" id="400682"/>
    <lineage>
        <taxon>Eukaryota</taxon>
        <taxon>Metazoa</taxon>
        <taxon>Porifera</taxon>
        <taxon>Demospongiae</taxon>
        <taxon>Heteroscleromorpha</taxon>
        <taxon>Haplosclerida</taxon>
        <taxon>Niphatidae</taxon>
        <taxon>Amphimedon</taxon>
    </lineage>
</organism>
<sequence>MSAQRYVTVSAIKPLLHHLYNDVLKSDTKSESSALQFMKKEMTLNLKSRYQSSRVPQLLDVACSVDPRFKLMPFLNKKEIAYLARRVLCTPATSTPSERLFSTAGDMC</sequence>
<accession>A0A1X7TIW1</accession>
<feature type="domain" description="HAT C-terminal dimerisation" evidence="1">
    <location>
        <begin position="81"/>
        <end position="107"/>
    </location>
</feature>
<reference evidence="2" key="1">
    <citation type="submission" date="2017-05" db="UniProtKB">
        <authorList>
            <consortium name="EnsemblMetazoa"/>
        </authorList>
    </citation>
    <scope>IDENTIFICATION</scope>
</reference>
<evidence type="ECO:0000313" key="2">
    <source>
        <dbReference type="EnsemblMetazoa" id="Aqu2.1.14788_001"/>
    </source>
</evidence>
<dbReference type="InterPro" id="IPR012337">
    <property type="entry name" value="RNaseH-like_sf"/>
</dbReference>
<dbReference type="InterPro" id="IPR008906">
    <property type="entry name" value="HATC_C_dom"/>
</dbReference>
<name>A0A1X7TIW1_AMPQE</name>
<proteinExistence type="predicted"/>
<protein>
    <recommendedName>
        <fullName evidence="1">HAT C-terminal dimerisation domain-containing protein</fullName>
    </recommendedName>
</protein>
<evidence type="ECO:0000259" key="1">
    <source>
        <dbReference type="Pfam" id="PF05699"/>
    </source>
</evidence>